<dbReference type="InterPro" id="IPR036054">
    <property type="entry name" value="BTG-like_sf"/>
</dbReference>
<evidence type="ECO:0000259" key="4">
    <source>
        <dbReference type="SMART" id="SM00099"/>
    </source>
</evidence>
<proteinExistence type="inferred from homology"/>
<feature type="region of interest" description="Disordered" evidence="3">
    <location>
        <begin position="232"/>
        <end position="261"/>
    </location>
</feature>
<dbReference type="Gene3D" id="3.90.640.90">
    <property type="entry name" value="Anti-proliferative protein, N-terminal domain"/>
    <property type="match status" value="1"/>
</dbReference>
<sequence>MHIEVQVALNFVISYLYNKLPRRRVNIFGEELEKALKDKFKGHWYPEKPFKGSAFRCLKTGDPVDPVLEKAAKESGVPIQDILENLPAELAVWVDPGEVSYRIGEMNAVKILYSETGDPHDESSADREVTKTFNPEAQCFRPIEAVGTSLGGLSLSPKSTSPFPSSLGSNASNGSSNNQQSGHGSGSSSAPSPTPITSSFKGSPSPVPAFIPRTTAPLTFTTATFAQTKFGSTKLKTSSKRANSRSLSPGSIVAGGGQQHTDPSAYFFQHGPAAYHPQFPHRNIFDSSSHGGYLSADLYTGVNFPSSYLDPTTIAGHQFYGGSVNGTSNAAGSNGNTQSAGNLGPVGSAATNSNVNGSGQQQDKTALVEGLNNFGLGSVAPYPASHRVYLEHSITEKQQQHGHHGPDCAMALVVRRMATTCVSD</sequence>
<feature type="region of interest" description="Disordered" evidence="3">
    <location>
        <begin position="330"/>
        <end position="362"/>
    </location>
</feature>
<dbReference type="InterPro" id="IPR002087">
    <property type="entry name" value="Anti_prolifrtn"/>
</dbReference>
<dbReference type="SUPFAM" id="SSF160696">
    <property type="entry name" value="BTG domain-like"/>
    <property type="match status" value="1"/>
</dbReference>
<evidence type="ECO:0000313" key="5">
    <source>
        <dbReference type="EMBL" id="PBC31479.1"/>
    </source>
</evidence>
<dbReference type="SMART" id="SM00099">
    <property type="entry name" value="btg1"/>
    <property type="match status" value="1"/>
</dbReference>
<dbReference type="GO" id="GO:0003714">
    <property type="term" value="F:transcription corepressor activity"/>
    <property type="evidence" value="ECO:0007669"/>
    <property type="project" value="TreeGrafter"/>
</dbReference>
<dbReference type="OrthoDB" id="19928at2759"/>
<dbReference type="STRING" id="94128.A0A2A3EJV6"/>
<keyword evidence="6" id="KW-1185">Reference proteome</keyword>
<dbReference type="PANTHER" id="PTHR17537:SF5">
    <property type="entry name" value="TRANSDUCER OF ERBB2, ISOFORM A"/>
    <property type="match status" value="1"/>
</dbReference>
<feature type="region of interest" description="Disordered" evidence="3">
    <location>
        <begin position="151"/>
        <end position="208"/>
    </location>
</feature>
<dbReference type="GO" id="GO:0005634">
    <property type="term" value="C:nucleus"/>
    <property type="evidence" value="ECO:0007669"/>
    <property type="project" value="TreeGrafter"/>
</dbReference>
<name>A0A2A3EJV6_APICC</name>
<protein>
    <submittedName>
        <fullName evidence="5">Protein Tob2</fullName>
    </submittedName>
</protein>
<dbReference type="EMBL" id="KZ288232">
    <property type="protein sequence ID" value="PBC31479.1"/>
    <property type="molecule type" value="Genomic_DNA"/>
</dbReference>
<feature type="domain" description="Anti-proliferative protein" evidence="4">
    <location>
        <begin position="1"/>
        <end position="106"/>
    </location>
</feature>
<dbReference type="FunFam" id="3.90.640.90:FF:000001">
    <property type="entry name" value="TOB1 isoform 1"/>
    <property type="match status" value="1"/>
</dbReference>
<organism evidence="5 6">
    <name type="scientific">Apis cerana cerana</name>
    <name type="common">Oriental honeybee</name>
    <dbReference type="NCBI Taxonomy" id="94128"/>
    <lineage>
        <taxon>Eukaryota</taxon>
        <taxon>Metazoa</taxon>
        <taxon>Ecdysozoa</taxon>
        <taxon>Arthropoda</taxon>
        <taxon>Hexapoda</taxon>
        <taxon>Insecta</taxon>
        <taxon>Pterygota</taxon>
        <taxon>Neoptera</taxon>
        <taxon>Endopterygota</taxon>
        <taxon>Hymenoptera</taxon>
        <taxon>Apocrita</taxon>
        <taxon>Aculeata</taxon>
        <taxon>Apoidea</taxon>
        <taxon>Anthophila</taxon>
        <taxon>Apidae</taxon>
        <taxon>Apis</taxon>
    </lineage>
</organism>
<accession>A0A2A3EJV6</accession>
<evidence type="ECO:0000256" key="2">
    <source>
        <dbReference type="ARBA" id="ARBA00022553"/>
    </source>
</evidence>
<dbReference type="PRINTS" id="PR00310">
    <property type="entry name" value="ANTIPRLFBTG1"/>
</dbReference>
<gene>
    <name evidence="5" type="ORF">APICC_08641</name>
</gene>
<dbReference type="GO" id="GO:0005737">
    <property type="term" value="C:cytoplasm"/>
    <property type="evidence" value="ECO:0007669"/>
    <property type="project" value="TreeGrafter"/>
</dbReference>
<dbReference type="Pfam" id="PF07742">
    <property type="entry name" value="BTG"/>
    <property type="match status" value="1"/>
</dbReference>
<keyword evidence="2" id="KW-0597">Phosphoprotein</keyword>
<comment type="similarity">
    <text evidence="1">Belongs to the BTG family.</text>
</comment>
<evidence type="ECO:0000313" key="6">
    <source>
        <dbReference type="Proteomes" id="UP000242457"/>
    </source>
</evidence>
<evidence type="ECO:0000256" key="1">
    <source>
        <dbReference type="ARBA" id="ARBA00007989"/>
    </source>
</evidence>
<evidence type="ECO:0000256" key="3">
    <source>
        <dbReference type="SAM" id="MobiDB-lite"/>
    </source>
</evidence>
<feature type="compositionally biased region" description="Low complexity" evidence="3">
    <location>
        <begin position="164"/>
        <end position="199"/>
    </location>
</feature>
<reference evidence="5 6" key="1">
    <citation type="submission" date="2014-07" db="EMBL/GenBank/DDBJ databases">
        <title>Genomic and transcriptomic analysis on Apis cerana provide comprehensive insights into honey bee biology.</title>
        <authorList>
            <person name="Diao Q."/>
            <person name="Sun L."/>
            <person name="Zheng H."/>
            <person name="Zheng H."/>
            <person name="Xu S."/>
            <person name="Wang S."/>
            <person name="Zeng Z."/>
            <person name="Hu F."/>
            <person name="Su S."/>
            <person name="Wu J."/>
        </authorList>
    </citation>
    <scope>NUCLEOTIDE SEQUENCE [LARGE SCALE GENOMIC DNA]</scope>
    <source>
        <tissue evidence="5">Pupae without intestine</tissue>
    </source>
</reference>
<dbReference type="Proteomes" id="UP000242457">
    <property type="component" value="Unassembled WGS sequence"/>
</dbReference>
<dbReference type="InterPro" id="IPR015676">
    <property type="entry name" value="Tob1/2"/>
</dbReference>
<feature type="compositionally biased region" description="Polar residues" evidence="3">
    <location>
        <begin position="349"/>
        <end position="362"/>
    </location>
</feature>
<dbReference type="AlphaFoldDB" id="A0A2A3EJV6"/>
<dbReference type="PANTHER" id="PTHR17537">
    <property type="entry name" value="TRANSDUCER OF ERBB2 TOB"/>
    <property type="match status" value="1"/>
</dbReference>